<name>A0A1B0A1W2_GLOPL</name>
<evidence type="ECO:0000256" key="2">
    <source>
        <dbReference type="SAM" id="Phobius"/>
    </source>
</evidence>
<feature type="compositionally biased region" description="Acidic residues" evidence="1">
    <location>
        <begin position="145"/>
        <end position="154"/>
    </location>
</feature>
<dbReference type="EnsemblMetazoa" id="GPAI031970-RA">
    <property type="protein sequence ID" value="GPAI031970-PA"/>
    <property type="gene ID" value="GPAI031970"/>
</dbReference>
<accession>A0A1B0A1W2</accession>
<proteinExistence type="predicted"/>
<evidence type="ECO:0000256" key="1">
    <source>
        <dbReference type="SAM" id="MobiDB-lite"/>
    </source>
</evidence>
<evidence type="ECO:0000313" key="4">
    <source>
        <dbReference type="Proteomes" id="UP000092445"/>
    </source>
</evidence>
<evidence type="ECO:0000313" key="3">
    <source>
        <dbReference type="EnsemblMetazoa" id="GPAI031970-PA"/>
    </source>
</evidence>
<feature type="transmembrane region" description="Helical" evidence="2">
    <location>
        <begin position="113"/>
        <end position="142"/>
    </location>
</feature>
<dbReference type="VEuPathDB" id="VectorBase:GPAI031970"/>
<organism evidence="3 4">
    <name type="scientific">Glossina pallidipes</name>
    <name type="common">Tsetse fly</name>
    <dbReference type="NCBI Taxonomy" id="7398"/>
    <lineage>
        <taxon>Eukaryota</taxon>
        <taxon>Metazoa</taxon>
        <taxon>Ecdysozoa</taxon>
        <taxon>Arthropoda</taxon>
        <taxon>Hexapoda</taxon>
        <taxon>Insecta</taxon>
        <taxon>Pterygota</taxon>
        <taxon>Neoptera</taxon>
        <taxon>Endopterygota</taxon>
        <taxon>Diptera</taxon>
        <taxon>Brachycera</taxon>
        <taxon>Muscomorpha</taxon>
        <taxon>Hippoboscoidea</taxon>
        <taxon>Glossinidae</taxon>
        <taxon>Glossina</taxon>
    </lineage>
</organism>
<dbReference type="Proteomes" id="UP000092445">
    <property type="component" value="Unassembled WGS sequence"/>
</dbReference>
<protein>
    <submittedName>
        <fullName evidence="3">Uncharacterized protein</fullName>
    </submittedName>
</protein>
<reference evidence="4" key="1">
    <citation type="submission" date="2014-03" db="EMBL/GenBank/DDBJ databases">
        <authorList>
            <person name="Aksoy S."/>
            <person name="Warren W."/>
            <person name="Wilson R.K."/>
        </authorList>
    </citation>
    <scope>NUCLEOTIDE SEQUENCE [LARGE SCALE GENOMIC DNA]</scope>
    <source>
        <strain evidence="4">IAEA</strain>
    </source>
</reference>
<dbReference type="AlphaFoldDB" id="A0A1B0A1W2"/>
<keyword evidence="2" id="KW-0472">Membrane</keyword>
<reference evidence="3" key="2">
    <citation type="submission" date="2020-05" db="UniProtKB">
        <authorList>
            <consortium name="EnsemblMetazoa"/>
        </authorList>
    </citation>
    <scope>IDENTIFICATION</scope>
    <source>
        <strain evidence="3">IAEA</strain>
    </source>
</reference>
<feature type="region of interest" description="Disordered" evidence="1">
    <location>
        <begin position="144"/>
        <end position="171"/>
    </location>
</feature>
<keyword evidence="2" id="KW-0812">Transmembrane</keyword>
<keyword evidence="2" id="KW-1133">Transmembrane helix</keyword>
<sequence length="171" mass="18139">MNISRFYGTNGDKSYITLSNSSMIKTQRKTVYSAGLDFLIAGDSDGSRVNCVHDVNVPDADDDDDVVETFNDVNVASDVDGDDDDTFDNDDDNVVAGVVQIHVHNCHNFLENYLLFVAVLIVVVFVVVAVAVAVAVAAVAVAGSADDDDDDGGGGDDCHNNLGIKSHQVDI</sequence>
<keyword evidence="4" id="KW-1185">Reference proteome</keyword>